<sequence length="831" mass="88883">MATRSLGQLTLDLVARIGAFTGPLDKAKRTAKSDMADIAKSAKVASTAVLAIAGSAAATGTAVVAFTKHAADSARELKNQASLANASTTEIQRWGYASQQVGIEQDKLADILKDVNDRVGDFMATGGGPMADFFENIAPQVGVTAEQFRYLSGPQALQLYYDSLQKANLSQQDMTFYLEALASDTTALIPLLRDGGKSIASMGDEAERLGLVLSDMDIAQLEEFARQFDRISGQISTIGNMLAADLAPYLTVIGDRIQDVSKNSEELGLIFPTAIRNSIEATGWLLDALHLLNVPLQGLQAFAGTIAQAYTTAFATITEAATNSLDFIAGGLNELIAGFNHLPGVDVPLIGSFNNSPYMQSVRAIAKEVAERAEKQRQDFVDAVTDPLPSTAIDEYLADVDAKLEAFRAEHDGVELKPLDDWLFKPPSKVTGGTGAGSSTDDPAKAIRDQIASLKQQAEMVGLTTDQQTLFKLAAEGATDAQLAQARAALESVAAYDDQQQALEDYRSLVEELRTPEEKLNDTLLKRLDILKAAKVSQDEYADAVARIADAGFTDAPEYQGLDASIGGAFGELGKIDEAQAELEDWYATQLEMLDNYRSERADLTEQWDAQERDLKQEHENELARIEQARQVAQLAAAESVFGDLAGLTSAFVGEQSGAYRALFAVSKSAAVAQALMNVPSSFSKAFDAVVGIPIVGPVLAPAAGAAAAAAQVAQATQLENIGMAHDGMDYIPKEGSYWLDRGERVTTEKTSAKLDRTLDDVQAGMEQGGSESGTGGINIQIINQTGVPVRARAEYITRDDLAVILQEDAKRDGPTRQVLTSNYNMTGRGR</sequence>
<keyword evidence="1" id="KW-0175">Coiled coil</keyword>
<evidence type="ECO:0008006" key="4">
    <source>
        <dbReference type="Google" id="ProtNLM"/>
    </source>
</evidence>
<proteinExistence type="predicted"/>
<dbReference type="Proteomes" id="UP001453229">
    <property type="component" value="Chromosome"/>
</dbReference>
<dbReference type="RefSeq" id="WP_342594519.1">
    <property type="nucleotide sequence ID" value="NZ_CP151919.1"/>
</dbReference>
<organism evidence="2 3">
    <name type="scientific">Salinicola lusitanus</name>
    <dbReference type="NCBI Taxonomy" id="1949085"/>
    <lineage>
        <taxon>Bacteria</taxon>
        <taxon>Pseudomonadati</taxon>
        <taxon>Pseudomonadota</taxon>
        <taxon>Gammaproteobacteria</taxon>
        <taxon>Oceanospirillales</taxon>
        <taxon>Halomonadaceae</taxon>
        <taxon>Salinicola</taxon>
    </lineage>
</organism>
<feature type="coiled-coil region" evidence="1">
    <location>
        <begin position="587"/>
        <end position="636"/>
    </location>
</feature>
<reference evidence="2 3" key="1">
    <citation type="submission" date="2024-04" db="EMBL/GenBank/DDBJ databases">
        <title>Salinicola lusitanus LLJ914,a marine bacterium isolated from the Okinawa Trough.</title>
        <authorList>
            <person name="Li J."/>
        </authorList>
    </citation>
    <scope>NUCLEOTIDE SEQUENCE [LARGE SCALE GENOMIC DNA]</scope>
    <source>
        <strain evidence="2 3">LLJ914</strain>
    </source>
</reference>
<dbReference type="EMBL" id="CP151919">
    <property type="protein sequence ID" value="XAD53459.1"/>
    <property type="molecule type" value="Genomic_DNA"/>
</dbReference>
<name>A0ABZ3CQP0_9GAMM</name>
<keyword evidence="3" id="KW-1185">Reference proteome</keyword>
<accession>A0ABZ3CQP0</accession>
<protein>
    <recommendedName>
        <fullName evidence="4">Tail tape measure protein</fullName>
    </recommendedName>
</protein>
<evidence type="ECO:0000313" key="3">
    <source>
        <dbReference type="Proteomes" id="UP001453229"/>
    </source>
</evidence>
<gene>
    <name evidence="2" type="ORF">AAGT95_16665</name>
</gene>
<evidence type="ECO:0000313" key="2">
    <source>
        <dbReference type="EMBL" id="XAD53459.1"/>
    </source>
</evidence>
<evidence type="ECO:0000256" key="1">
    <source>
        <dbReference type="SAM" id="Coils"/>
    </source>
</evidence>